<dbReference type="PANTHER" id="PTHR47260">
    <property type="entry name" value="UPF0644 PROTEIN PB2B4.06"/>
    <property type="match status" value="1"/>
</dbReference>
<comment type="caution">
    <text evidence="3">The sequence shown here is derived from an EMBL/GenBank/DDBJ whole genome shotgun (WGS) entry which is preliminary data.</text>
</comment>
<feature type="domain" description="Thioesterase" evidence="2">
    <location>
        <begin position="158"/>
        <end position="231"/>
    </location>
</feature>
<dbReference type="Gene3D" id="3.10.129.10">
    <property type="entry name" value="Hotdog Thioesterase"/>
    <property type="match status" value="1"/>
</dbReference>
<evidence type="ECO:0000259" key="2">
    <source>
        <dbReference type="Pfam" id="PF03061"/>
    </source>
</evidence>
<proteinExistence type="predicted"/>
<name>A0A0F4ZBS7_9PEZI</name>
<dbReference type="Pfam" id="PF03061">
    <property type="entry name" value="4HBT"/>
    <property type="match status" value="1"/>
</dbReference>
<dbReference type="InterPro" id="IPR052061">
    <property type="entry name" value="PTE-AB_protein"/>
</dbReference>
<evidence type="ECO:0000256" key="1">
    <source>
        <dbReference type="SAM" id="MobiDB-lite"/>
    </source>
</evidence>
<evidence type="ECO:0000313" key="4">
    <source>
        <dbReference type="Proteomes" id="UP000033483"/>
    </source>
</evidence>
<sequence length="254" mass="27237">MKSITHTITKARPATVLFRAASASPATHTRLTSSSSSSSSASIQATQVPPTGPESVRLPPMPRDHIPGLLPFSPWEDELLALVASHPIAMAFQQTHPGFHTTRAVLKPKPEFLSLNLTRSTLLGPGMLEANPFVFVDDAKGALVAFYRVGARLAGHRGILHGGMTAVLLDECLGRACFGRLERHIAVTAGLELEYKAPVRTGRFIVISARTVDVQGRKAWVEAEVSDAMDGEVLVAAKGLFIEPKWAAKMSSVV</sequence>
<keyword evidence="4" id="KW-1185">Reference proteome</keyword>
<accession>A0A0F4ZBS7</accession>
<dbReference type="CDD" id="cd03443">
    <property type="entry name" value="PaaI_thioesterase"/>
    <property type="match status" value="1"/>
</dbReference>
<dbReference type="InterPro" id="IPR006683">
    <property type="entry name" value="Thioestr_dom"/>
</dbReference>
<dbReference type="AlphaFoldDB" id="A0A0F4ZBS7"/>
<organism evidence="3 4">
    <name type="scientific">Thielaviopsis punctulata</name>
    <dbReference type="NCBI Taxonomy" id="72032"/>
    <lineage>
        <taxon>Eukaryota</taxon>
        <taxon>Fungi</taxon>
        <taxon>Dikarya</taxon>
        <taxon>Ascomycota</taxon>
        <taxon>Pezizomycotina</taxon>
        <taxon>Sordariomycetes</taxon>
        <taxon>Hypocreomycetidae</taxon>
        <taxon>Microascales</taxon>
        <taxon>Ceratocystidaceae</taxon>
        <taxon>Thielaviopsis</taxon>
    </lineage>
</organism>
<dbReference type="OrthoDB" id="506431at2759"/>
<reference evidence="3 4" key="1">
    <citation type="submission" date="2015-03" db="EMBL/GenBank/DDBJ databases">
        <authorList>
            <person name="Radwan O."/>
            <person name="Al-Naeli F.A."/>
            <person name="Rendon G.A."/>
            <person name="Fields C."/>
        </authorList>
    </citation>
    <scope>NUCLEOTIDE SEQUENCE [LARGE SCALE GENOMIC DNA]</scope>
    <source>
        <strain evidence="3">CR-DP1</strain>
    </source>
</reference>
<dbReference type="SUPFAM" id="SSF54637">
    <property type="entry name" value="Thioesterase/thiol ester dehydrase-isomerase"/>
    <property type="match status" value="1"/>
</dbReference>
<gene>
    <name evidence="3" type="ORF">TD95_004774</name>
</gene>
<dbReference type="InterPro" id="IPR029069">
    <property type="entry name" value="HotDog_dom_sf"/>
</dbReference>
<evidence type="ECO:0000313" key="3">
    <source>
        <dbReference type="EMBL" id="KKA27977.1"/>
    </source>
</evidence>
<dbReference type="PANTHER" id="PTHR47260:SF1">
    <property type="entry name" value="UPF0644 PROTEIN PB2B4.06"/>
    <property type="match status" value="1"/>
</dbReference>
<protein>
    <recommendedName>
        <fullName evidence="2">Thioesterase domain-containing protein</fullName>
    </recommendedName>
</protein>
<dbReference type="Proteomes" id="UP000033483">
    <property type="component" value="Unassembled WGS sequence"/>
</dbReference>
<feature type="region of interest" description="Disordered" evidence="1">
    <location>
        <begin position="27"/>
        <end position="62"/>
    </location>
</feature>
<feature type="compositionally biased region" description="Low complexity" evidence="1">
    <location>
        <begin position="33"/>
        <end position="42"/>
    </location>
</feature>
<dbReference type="EMBL" id="LAEV01001484">
    <property type="protein sequence ID" value="KKA27977.1"/>
    <property type="molecule type" value="Genomic_DNA"/>
</dbReference>